<sequence>MNNNMKMGLFKVITLFSILIALSGMAAIASADEEMPIVNIFRGNVTLNGADAPLETVVNAYIDEELRGSHTIESGGKYYIAVVGNGSVDGDKVITFTVCGAAADQSDIEWHASYQSRLLDLTAVDDEAPAVTNATATLSSIVADGVETTKLNVTVIDGCGVGTVTVDLSDIGGSAVQTMTRIEGTDVYSATVTADANTAPGAYCLYVNASDVFGNCNTSVCIDLVIKDVEAPVVSNPDADPESIVADGTETSQLSVTVVDDSDIDFVTVDLSDIGGDAAQEMSRIGDTDVYSVTVTVDANTLPGAYCLYVNASDVFGNYEDGVCIDLEIEDVEAPVVSNPDADPASIVADGTETSQLSVTVVDDSDIDFVTVDLSAIGGSAVQVIESSGGDTYSTDTNASVDTLPGTYCLQVNASDVFGNYDDTSVCIGLEVTEAPTSEYDSADTNQDCVVSMPELMTQIGKWKLQEIGMPELMTSIGRWKLGSGGYC</sequence>
<evidence type="ECO:0000313" key="1">
    <source>
        <dbReference type="EMBL" id="PXF60601.1"/>
    </source>
</evidence>
<evidence type="ECO:0000313" key="2">
    <source>
        <dbReference type="Proteomes" id="UP000248329"/>
    </source>
</evidence>
<organism evidence="1 2">
    <name type="scientific">Candidatus Methanogaster sp</name>
    <dbReference type="NCBI Taxonomy" id="3386292"/>
    <lineage>
        <taxon>Archaea</taxon>
        <taxon>Methanobacteriati</taxon>
        <taxon>Methanobacteriota</taxon>
        <taxon>Stenosarchaea group</taxon>
        <taxon>Methanomicrobia</taxon>
        <taxon>Methanosarcinales</taxon>
        <taxon>ANME-2 cluster</taxon>
        <taxon>Candidatus Methanogasteraceae</taxon>
        <taxon>Candidatus Methanogaster</taxon>
    </lineage>
</organism>
<dbReference type="Proteomes" id="UP000248329">
    <property type="component" value="Unassembled WGS sequence"/>
</dbReference>
<gene>
    <name evidence="1" type="ORF">C4B59_08765</name>
</gene>
<accession>A0AC61L1U7</accession>
<reference evidence="1" key="1">
    <citation type="submission" date="2018-01" db="EMBL/GenBank/DDBJ databases">
        <authorList>
            <person name="Krukenberg V."/>
        </authorList>
    </citation>
    <scope>NUCLEOTIDE SEQUENCE</scope>
    <source>
        <strain evidence="1">E20ANME2</strain>
    </source>
</reference>
<protein>
    <submittedName>
        <fullName evidence="1">Uncharacterized protein</fullName>
    </submittedName>
</protein>
<proteinExistence type="predicted"/>
<name>A0AC61L1U7_9EURY</name>
<dbReference type="EMBL" id="PQXF01000014">
    <property type="protein sequence ID" value="PXF60601.1"/>
    <property type="molecule type" value="Genomic_DNA"/>
</dbReference>
<comment type="caution">
    <text evidence="1">The sequence shown here is derived from an EMBL/GenBank/DDBJ whole genome shotgun (WGS) entry which is preliminary data.</text>
</comment>